<evidence type="ECO:0000259" key="1">
    <source>
        <dbReference type="SMART" id="SM00256"/>
    </source>
</evidence>
<dbReference type="PANTHER" id="PTHR14604:SF4">
    <property type="entry name" value="F-BOX DOMAIN-CONTAINING PROTEIN"/>
    <property type="match status" value="1"/>
</dbReference>
<dbReference type="Proteomes" id="UP000000305">
    <property type="component" value="Unassembled WGS sequence"/>
</dbReference>
<gene>
    <name evidence="2" type="ORF">DAPPUDRAFT_320097</name>
</gene>
<sequence length="532" mass="60032">MESTVLPNFHIHGFKASIYNLKNVVADVVAIDSFDRRALTYVAAIDLTIIVQNNIGLDFYLNKCIVKPAVSGVIGPQTLKMPKMESDILSSLNGGYPHLTEKILNLLDARSLANAELVCTQWRSFIAKERCWKKFLLSKEVTSIPNIISYWAKPESGEESGEHYCKAEWLPIFRFYRVYFHKNQKLEANWRTGSCGPQPVRTINEVICFSMNATKIFTAEYDKNKFLIKTWNINLLYSEKTFQDEGQWQSVSMDCDNDILVTASIKGVGNSFIDPNANSLVNYNIIVREIKTGKEIKNIVVGPSRYFGQYETAFKVRVGHGLLISHHHQLQSPPSSDNVVKSRLDVWQVTKTREEGTNNLYIEVKPVEPADGAVPFPNVLVSTSQQSSTHPIFIGHDKTYIVVHYNNPPRFEVVSTSLELTRTIDAFDYCPSAKYKDGLIVSGSTGTSAMIRLWDVETGSCLREIREPWICSDIKLVGLTANYLVTVPGHPNREMKIRDLSSAMDNSQTSDLTFLATREVKQFVVYSFAPEV</sequence>
<dbReference type="SUPFAM" id="SSF81383">
    <property type="entry name" value="F-box domain"/>
    <property type="match status" value="1"/>
</dbReference>
<dbReference type="KEGG" id="dpx:DAPPUDRAFT_320097"/>
<proteinExistence type="predicted"/>
<dbReference type="InterPro" id="IPR050995">
    <property type="entry name" value="WD-F-box_domain-protein"/>
</dbReference>
<dbReference type="PANTHER" id="PTHR14604">
    <property type="entry name" value="WD40 REPEAT PF20"/>
    <property type="match status" value="1"/>
</dbReference>
<feature type="domain" description="F-box" evidence="1">
    <location>
        <begin position="96"/>
        <end position="135"/>
    </location>
</feature>
<dbReference type="SMART" id="SM00256">
    <property type="entry name" value="FBOX"/>
    <property type="match status" value="1"/>
</dbReference>
<dbReference type="HOGENOM" id="CLU_512174_0_0_1"/>
<dbReference type="Pfam" id="PF12937">
    <property type="entry name" value="F-box-like"/>
    <property type="match status" value="1"/>
</dbReference>
<dbReference type="eggNOG" id="KOG0281">
    <property type="taxonomic scope" value="Eukaryota"/>
</dbReference>
<name>E9GNU2_DAPPU</name>
<dbReference type="SUPFAM" id="SSF50998">
    <property type="entry name" value="Quinoprotein alcohol dehydrogenase-like"/>
    <property type="match status" value="1"/>
</dbReference>
<dbReference type="Gene3D" id="1.20.1280.50">
    <property type="match status" value="1"/>
</dbReference>
<dbReference type="OrthoDB" id="10310727at2759"/>
<dbReference type="InterPro" id="IPR036047">
    <property type="entry name" value="F-box-like_dom_sf"/>
</dbReference>
<dbReference type="PhylomeDB" id="E9GNU2"/>
<dbReference type="InParanoid" id="E9GNU2"/>
<keyword evidence="3" id="KW-1185">Reference proteome</keyword>
<dbReference type="STRING" id="6669.E9GNU2"/>
<protein>
    <recommendedName>
        <fullName evidence="1">F-box domain-containing protein</fullName>
    </recommendedName>
</protein>
<dbReference type="Gene3D" id="2.130.10.10">
    <property type="entry name" value="YVTN repeat-like/Quinoprotein amine dehydrogenase"/>
    <property type="match status" value="1"/>
</dbReference>
<evidence type="ECO:0000313" key="2">
    <source>
        <dbReference type="EMBL" id="EFX78891.1"/>
    </source>
</evidence>
<organism evidence="2 3">
    <name type="scientific">Daphnia pulex</name>
    <name type="common">Water flea</name>
    <dbReference type="NCBI Taxonomy" id="6669"/>
    <lineage>
        <taxon>Eukaryota</taxon>
        <taxon>Metazoa</taxon>
        <taxon>Ecdysozoa</taxon>
        <taxon>Arthropoda</taxon>
        <taxon>Crustacea</taxon>
        <taxon>Branchiopoda</taxon>
        <taxon>Diplostraca</taxon>
        <taxon>Cladocera</taxon>
        <taxon>Anomopoda</taxon>
        <taxon>Daphniidae</taxon>
        <taxon>Daphnia</taxon>
    </lineage>
</organism>
<reference evidence="2 3" key="1">
    <citation type="journal article" date="2011" name="Science">
        <title>The ecoresponsive genome of Daphnia pulex.</title>
        <authorList>
            <person name="Colbourne J.K."/>
            <person name="Pfrender M.E."/>
            <person name="Gilbert D."/>
            <person name="Thomas W.K."/>
            <person name="Tucker A."/>
            <person name="Oakley T.H."/>
            <person name="Tokishita S."/>
            <person name="Aerts A."/>
            <person name="Arnold G.J."/>
            <person name="Basu M.K."/>
            <person name="Bauer D.J."/>
            <person name="Caceres C.E."/>
            <person name="Carmel L."/>
            <person name="Casola C."/>
            <person name="Choi J.H."/>
            <person name="Detter J.C."/>
            <person name="Dong Q."/>
            <person name="Dusheyko S."/>
            <person name="Eads B.D."/>
            <person name="Frohlich T."/>
            <person name="Geiler-Samerotte K.A."/>
            <person name="Gerlach D."/>
            <person name="Hatcher P."/>
            <person name="Jogdeo S."/>
            <person name="Krijgsveld J."/>
            <person name="Kriventseva E.V."/>
            <person name="Kultz D."/>
            <person name="Laforsch C."/>
            <person name="Lindquist E."/>
            <person name="Lopez J."/>
            <person name="Manak J.R."/>
            <person name="Muller J."/>
            <person name="Pangilinan J."/>
            <person name="Patwardhan R.P."/>
            <person name="Pitluck S."/>
            <person name="Pritham E.J."/>
            <person name="Rechtsteiner A."/>
            <person name="Rho M."/>
            <person name="Rogozin I.B."/>
            <person name="Sakarya O."/>
            <person name="Salamov A."/>
            <person name="Schaack S."/>
            <person name="Shapiro H."/>
            <person name="Shiga Y."/>
            <person name="Skalitzky C."/>
            <person name="Smith Z."/>
            <person name="Souvorov A."/>
            <person name="Sung W."/>
            <person name="Tang Z."/>
            <person name="Tsuchiya D."/>
            <person name="Tu H."/>
            <person name="Vos H."/>
            <person name="Wang M."/>
            <person name="Wolf Y.I."/>
            <person name="Yamagata H."/>
            <person name="Yamada T."/>
            <person name="Ye Y."/>
            <person name="Shaw J.R."/>
            <person name="Andrews J."/>
            <person name="Crease T.J."/>
            <person name="Tang H."/>
            <person name="Lucas S.M."/>
            <person name="Robertson H.M."/>
            <person name="Bork P."/>
            <person name="Koonin E.V."/>
            <person name="Zdobnov E.M."/>
            <person name="Grigoriev I.V."/>
            <person name="Lynch M."/>
            <person name="Boore J.L."/>
        </authorList>
    </citation>
    <scope>NUCLEOTIDE SEQUENCE [LARGE SCALE GENOMIC DNA]</scope>
</reference>
<dbReference type="InterPro" id="IPR011047">
    <property type="entry name" value="Quinoprotein_ADH-like_sf"/>
</dbReference>
<evidence type="ECO:0000313" key="3">
    <source>
        <dbReference type="Proteomes" id="UP000000305"/>
    </source>
</evidence>
<dbReference type="EMBL" id="GL732555">
    <property type="protein sequence ID" value="EFX78891.1"/>
    <property type="molecule type" value="Genomic_DNA"/>
</dbReference>
<dbReference type="InterPro" id="IPR015943">
    <property type="entry name" value="WD40/YVTN_repeat-like_dom_sf"/>
</dbReference>
<dbReference type="InterPro" id="IPR001810">
    <property type="entry name" value="F-box_dom"/>
</dbReference>
<accession>E9GNU2</accession>
<dbReference type="AlphaFoldDB" id="E9GNU2"/>